<dbReference type="SUPFAM" id="SSF53335">
    <property type="entry name" value="S-adenosyl-L-methionine-dependent methyltransferases"/>
    <property type="match status" value="1"/>
</dbReference>
<keyword evidence="1" id="KW-0472">Membrane</keyword>
<organism evidence="2 3">
    <name type="scientific">Volvox africanus</name>
    <dbReference type="NCBI Taxonomy" id="51714"/>
    <lineage>
        <taxon>Eukaryota</taxon>
        <taxon>Viridiplantae</taxon>
        <taxon>Chlorophyta</taxon>
        <taxon>core chlorophytes</taxon>
        <taxon>Chlorophyceae</taxon>
        <taxon>CS clade</taxon>
        <taxon>Chlamydomonadales</taxon>
        <taxon>Volvocaceae</taxon>
        <taxon>Volvox</taxon>
    </lineage>
</organism>
<proteinExistence type="predicted"/>
<evidence type="ECO:0000313" key="3">
    <source>
        <dbReference type="Proteomes" id="UP000747399"/>
    </source>
</evidence>
<keyword evidence="1" id="KW-0812">Transmembrane</keyword>
<dbReference type="Gene3D" id="3.40.50.150">
    <property type="entry name" value="Vaccinia Virus protein VP39"/>
    <property type="match status" value="1"/>
</dbReference>
<evidence type="ECO:0000313" key="2">
    <source>
        <dbReference type="EMBL" id="GIL46898.1"/>
    </source>
</evidence>
<reference evidence="2" key="1">
    <citation type="journal article" date="2021" name="Proc. Natl. Acad. Sci. U.S.A.">
        <title>Three genomes in the algal genus Volvox reveal the fate of a haploid sex-determining region after a transition to homothallism.</title>
        <authorList>
            <person name="Yamamoto K."/>
            <person name="Hamaji T."/>
            <person name="Kawai-Toyooka H."/>
            <person name="Matsuzaki R."/>
            <person name="Takahashi F."/>
            <person name="Nishimura Y."/>
            <person name="Kawachi M."/>
            <person name="Noguchi H."/>
            <person name="Minakuchi Y."/>
            <person name="Umen J.G."/>
            <person name="Toyoda A."/>
            <person name="Nozaki H."/>
        </authorList>
    </citation>
    <scope>NUCLEOTIDE SEQUENCE</scope>
    <source>
        <strain evidence="2">NIES-3780</strain>
    </source>
</reference>
<protein>
    <recommendedName>
        <fullName evidence="4">Methyltransferase domain-containing protein</fullName>
    </recommendedName>
</protein>
<dbReference type="CDD" id="cd02440">
    <property type="entry name" value="AdoMet_MTases"/>
    <property type="match status" value="1"/>
</dbReference>
<dbReference type="EMBL" id="BNCO01000004">
    <property type="protein sequence ID" value="GIL46898.1"/>
    <property type="molecule type" value="Genomic_DNA"/>
</dbReference>
<sequence length="217" mass="23698">MPGRGQRHDLSGVPVIVVENVQDYRACVPHYVTCDDIVLEAGAAQGCTTSVIFQHAAEVIGIDKSPFNTRVAQKRYPNIEFLEIDAADISALQRLNKPFTKIFLDISGSQPVGPLAQLLEKYERAFPSVNLFVVKSYRMKKLVGCSTIFPEQVLGTTRNPTTEFMLQNAASKTLSAPTSNKVRRCRSQGAAIGPAWLLALAFGAGAAVGTMWRAQRM</sequence>
<comment type="caution">
    <text evidence="2">The sequence shown here is derived from an EMBL/GenBank/DDBJ whole genome shotgun (WGS) entry which is preliminary data.</text>
</comment>
<evidence type="ECO:0008006" key="4">
    <source>
        <dbReference type="Google" id="ProtNLM"/>
    </source>
</evidence>
<gene>
    <name evidence="2" type="ORF">Vafri_3765</name>
</gene>
<keyword evidence="3" id="KW-1185">Reference proteome</keyword>
<name>A0A8J4AW81_9CHLO</name>
<accession>A0A8J4AW81</accession>
<dbReference type="AlphaFoldDB" id="A0A8J4AW81"/>
<feature type="transmembrane region" description="Helical" evidence="1">
    <location>
        <begin position="191"/>
        <end position="212"/>
    </location>
</feature>
<dbReference type="InterPro" id="IPR029063">
    <property type="entry name" value="SAM-dependent_MTases_sf"/>
</dbReference>
<dbReference type="Proteomes" id="UP000747399">
    <property type="component" value="Unassembled WGS sequence"/>
</dbReference>
<keyword evidence="1" id="KW-1133">Transmembrane helix</keyword>
<evidence type="ECO:0000256" key="1">
    <source>
        <dbReference type="SAM" id="Phobius"/>
    </source>
</evidence>